<keyword evidence="9" id="KW-1185">Reference proteome</keyword>
<dbReference type="OrthoDB" id="9809970at2"/>
<dbReference type="NCBIfam" id="NF001221">
    <property type="entry name" value="PRK00197.1"/>
    <property type="match status" value="1"/>
</dbReference>
<sequence>MNDDPRTHDALIRDLARAARKAVRQLAGSPLSQRNMALEATADRLRTQAGSVLEANEKDLAAGQARGLSPALLDRLRLDKDRLEAIAGSLETIVALPDPLHRIMDDWTRPNGLRIQRVAVPIGVIGVIYESRPNVTIDAAALCMKSGNAALLRGGSEAVHSNHALHRVLAQGLADAGLDPAAAQLLPTQDRAAVGALLRAHDSLDLVIPRGGKGLVKRVQDEARVPVLAHLDGNNHLYIHPSADVQMATAVVLNAKLRRPGICGALETLLIDRAWLDRAPVLLGALLDAGCELRGDATLRALDSRILEAREADWETEYLAPILAVRVVEDAEQALNHIARYGSGHTDGLIAEDTEAANAFLGRLDSAIAVHNASTQFADGGEFGFGAEIGIATGRLHARGPVGLEQLTTFQYRVLGSGQTRP</sequence>
<keyword evidence="5 7" id="KW-0560">Oxidoreductase</keyword>
<dbReference type="GO" id="GO:0004350">
    <property type="term" value="F:glutamate-5-semialdehyde dehydrogenase activity"/>
    <property type="evidence" value="ECO:0007669"/>
    <property type="project" value="UniProtKB-UniRule"/>
</dbReference>
<dbReference type="SUPFAM" id="SSF53720">
    <property type="entry name" value="ALDH-like"/>
    <property type="match status" value="1"/>
</dbReference>
<dbReference type="PIRSF" id="PIRSF000151">
    <property type="entry name" value="GPR"/>
    <property type="match status" value="1"/>
</dbReference>
<comment type="catalytic activity">
    <reaction evidence="6 7">
        <text>L-glutamate 5-semialdehyde + phosphate + NADP(+) = L-glutamyl 5-phosphate + NADPH + H(+)</text>
        <dbReference type="Rhea" id="RHEA:19541"/>
        <dbReference type="ChEBI" id="CHEBI:15378"/>
        <dbReference type="ChEBI" id="CHEBI:43474"/>
        <dbReference type="ChEBI" id="CHEBI:57783"/>
        <dbReference type="ChEBI" id="CHEBI:58066"/>
        <dbReference type="ChEBI" id="CHEBI:58274"/>
        <dbReference type="ChEBI" id="CHEBI:58349"/>
        <dbReference type="EC" id="1.2.1.41"/>
    </reaction>
</comment>
<evidence type="ECO:0000313" key="8">
    <source>
        <dbReference type="EMBL" id="AKS41341.1"/>
    </source>
</evidence>
<comment type="pathway">
    <text evidence="1 7">Amino-acid biosynthesis; L-proline biosynthesis; L-glutamate 5-semialdehyde from L-glutamate: step 2/2.</text>
</comment>
<evidence type="ECO:0000256" key="4">
    <source>
        <dbReference type="ARBA" id="ARBA00022857"/>
    </source>
</evidence>
<evidence type="ECO:0000256" key="5">
    <source>
        <dbReference type="ARBA" id="ARBA00023002"/>
    </source>
</evidence>
<dbReference type="KEGG" id="wma:WM2015_960"/>
<dbReference type="GO" id="GO:0005737">
    <property type="term" value="C:cytoplasm"/>
    <property type="evidence" value="ECO:0007669"/>
    <property type="project" value="UniProtKB-SubCell"/>
</dbReference>
<dbReference type="HAMAP" id="MF_00412">
    <property type="entry name" value="ProA"/>
    <property type="match status" value="1"/>
</dbReference>
<comment type="function">
    <text evidence="7">Catalyzes the NADPH-dependent reduction of L-glutamate 5-phosphate into L-glutamate 5-semialdehyde and phosphate. The product spontaneously undergoes cyclization to form 1-pyrroline-5-carboxylate.</text>
</comment>
<dbReference type="CDD" id="cd07079">
    <property type="entry name" value="ALDH_F18-19_ProA-GPR"/>
    <property type="match status" value="1"/>
</dbReference>
<dbReference type="PANTHER" id="PTHR11063:SF8">
    <property type="entry name" value="DELTA-1-PYRROLINE-5-CARBOXYLATE SYNTHASE"/>
    <property type="match status" value="1"/>
</dbReference>
<dbReference type="Gene3D" id="3.40.605.10">
    <property type="entry name" value="Aldehyde Dehydrogenase, Chain A, domain 1"/>
    <property type="match status" value="1"/>
</dbReference>
<evidence type="ECO:0000313" key="9">
    <source>
        <dbReference type="Proteomes" id="UP000066624"/>
    </source>
</evidence>
<dbReference type="InterPro" id="IPR015590">
    <property type="entry name" value="Aldehyde_DH_dom"/>
</dbReference>
<evidence type="ECO:0000256" key="2">
    <source>
        <dbReference type="ARBA" id="ARBA00022605"/>
    </source>
</evidence>
<keyword evidence="7" id="KW-0963">Cytoplasm</keyword>
<dbReference type="Proteomes" id="UP000066624">
    <property type="component" value="Chromosome"/>
</dbReference>
<keyword evidence="4 7" id="KW-0521">NADP</keyword>
<comment type="subcellular location">
    <subcellularLocation>
        <location evidence="7">Cytoplasm</location>
    </subcellularLocation>
</comment>
<comment type="similarity">
    <text evidence="7">Belongs to the gamma-glutamyl phosphate reductase family.</text>
</comment>
<dbReference type="GO" id="GO:0055129">
    <property type="term" value="P:L-proline biosynthetic process"/>
    <property type="evidence" value="ECO:0007669"/>
    <property type="project" value="UniProtKB-UniRule"/>
</dbReference>
<dbReference type="PATRIC" id="fig|1579979.3.peg.983"/>
<organism evidence="8 9">
    <name type="scientific">Wenzhouxiangella marina</name>
    <dbReference type="NCBI Taxonomy" id="1579979"/>
    <lineage>
        <taxon>Bacteria</taxon>
        <taxon>Pseudomonadati</taxon>
        <taxon>Pseudomonadota</taxon>
        <taxon>Gammaproteobacteria</taxon>
        <taxon>Chromatiales</taxon>
        <taxon>Wenzhouxiangellaceae</taxon>
        <taxon>Wenzhouxiangella</taxon>
    </lineage>
</organism>
<protein>
    <recommendedName>
        <fullName evidence="7">Gamma-glutamyl phosphate reductase</fullName>
        <shortName evidence="7">GPR</shortName>
        <ecNumber evidence="7">1.2.1.41</ecNumber>
    </recommendedName>
    <alternativeName>
        <fullName evidence="7">Glutamate-5-semialdehyde dehydrogenase</fullName>
    </alternativeName>
    <alternativeName>
        <fullName evidence="7">Glutamyl-gamma-semialdehyde dehydrogenase</fullName>
        <shortName evidence="7">GSA dehydrogenase</shortName>
    </alternativeName>
</protein>
<dbReference type="UniPathway" id="UPA00098">
    <property type="reaction ID" value="UER00360"/>
</dbReference>
<proteinExistence type="inferred from homology"/>
<dbReference type="EC" id="1.2.1.41" evidence="7"/>
<gene>
    <name evidence="7" type="primary">proA</name>
    <name evidence="8" type="ORF">WM2015_960</name>
</gene>
<dbReference type="InterPro" id="IPR016162">
    <property type="entry name" value="Ald_DH_N"/>
</dbReference>
<evidence type="ECO:0000256" key="7">
    <source>
        <dbReference type="HAMAP-Rule" id="MF_00412"/>
    </source>
</evidence>
<keyword evidence="3 7" id="KW-0641">Proline biosynthesis</keyword>
<dbReference type="AlphaFoldDB" id="A0A0K0XUP6"/>
<dbReference type="InterPro" id="IPR016161">
    <property type="entry name" value="Ald_DH/histidinol_DH"/>
</dbReference>
<dbReference type="Pfam" id="PF00171">
    <property type="entry name" value="Aldedh"/>
    <property type="match status" value="1"/>
</dbReference>
<name>A0A0K0XUP6_9GAMM</name>
<evidence type="ECO:0000256" key="3">
    <source>
        <dbReference type="ARBA" id="ARBA00022650"/>
    </source>
</evidence>
<dbReference type="PROSITE" id="PS01223">
    <property type="entry name" value="PROA"/>
    <property type="match status" value="1"/>
</dbReference>
<dbReference type="EMBL" id="CP012154">
    <property type="protein sequence ID" value="AKS41341.1"/>
    <property type="molecule type" value="Genomic_DNA"/>
</dbReference>
<reference evidence="8 9" key="1">
    <citation type="submission" date="2015-07" db="EMBL/GenBank/DDBJ databases">
        <authorList>
            <person name="Noorani M."/>
        </authorList>
    </citation>
    <scope>NUCLEOTIDE SEQUENCE [LARGE SCALE GENOMIC DNA]</scope>
    <source>
        <strain evidence="8 9">KCTC 42284</strain>
    </source>
</reference>
<dbReference type="RefSeq" id="WP_049724981.1">
    <property type="nucleotide sequence ID" value="NZ_CP012154.1"/>
</dbReference>
<keyword evidence="2 7" id="KW-0028">Amino-acid biosynthesis</keyword>
<dbReference type="GO" id="GO:0050661">
    <property type="term" value="F:NADP binding"/>
    <property type="evidence" value="ECO:0007669"/>
    <property type="project" value="InterPro"/>
</dbReference>
<dbReference type="Gene3D" id="3.40.309.10">
    <property type="entry name" value="Aldehyde Dehydrogenase, Chain A, domain 2"/>
    <property type="match status" value="1"/>
</dbReference>
<dbReference type="InterPro" id="IPR000965">
    <property type="entry name" value="GPR_dom"/>
</dbReference>
<evidence type="ECO:0000256" key="6">
    <source>
        <dbReference type="ARBA" id="ARBA00049024"/>
    </source>
</evidence>
<evidence type="ECO:0000256" key="1">
    <source>
        <dbReference type="ARBA" id="ARBA00004985"/>
    </source>
</evidence>
<dbReference type="NCBIfam" id="TIGR00407">
    <property type="entry name" value="proA"/>
    <property type="match status" value="1"/>
</dbReference>
<dbReference type="InterPro" id="IPR012134">
    <property type="entry name" value="Glu-5-SA_DH"/>
</dbReference>
<dbReference type="PANTHER" id="PTHR11063">
    <property type="entry name" value="GLUTAMATE SEMIALDEHYDE DEHYDROGENASE"/>
    <property type="match status" value="1"/>
</dbReference>
<accession>A0A0K0XUP6</accession>
<dbReference type="InterPro" id="IPR016163">
    <property type="entry name" value="Ald_DH_C"/>
</dbReference>
<dbReference type="STRING" id="1579979.WM2015_960"/>
<dbReference type="InterPro" id="IPR020593">
    <property type="entry name" value="G-glutamylP_reductase_CS"/>
</dbReference>